<evidence type="ECO:0000313" key="2">
    <source>
        <dbReference type="EMBL" id="PJE69290.1"/>
    </source>
</evidence>
<sequence length="114" mass="12897">SAQKRLTSALIGITIVFSAWAIINLVKGFFGLEKLKGPAPSAQPTKEQPSSLSECQNKVCREIDCKANWHDFRSFCYKNCRCICDGDKNPWAYENPWVEDGKQYTCLNGTKKPY</sequence>
<feature type="transmembrane region" description="Helical" evidence="1">
    <location>
        <begin position="6"/>
        <end position="26"/>
    </location>
</feature>
<feature type="non-terminal residue" evidence="2">
    <location>
        <position position="1"/>
    </location>
</feature>
<keyword evidence="1" id="KW-0472">Membrane</keyword>
<dbReference type="EMBL" id="PFEL01000027">
    <property type="protein sequence ID" value="PJE69290.1"/>
    <property type="molecule type" value="Genomic_DNA"/>
</dbReference>
<protein>
    <submittedName>
        <fullName evidence="2">Uncharacterized protein</fullName>
    </submittedName>
</protein>
<evidence type="ECO:0000256" key="1">
    <source>
        <dbReference type="SAM" id="Phobius"/>
    </source>
</evidence>
<reference evidence="3" key="1">
    <citation type="submission" date="2017-09" db="EMBL/GenBank/DDBJ databases">
        <title>Depth-based differentiation of microbial function through sediment-hosted aquifers and enrichment of novel symbionts in the deep terrestrial subsurface.</title>
        <authorList>
            <person name="Probst A.J."/>
            <person name="Ladd B."/>
            <person name="Jarett J.K."/>
            <person name="Geller-Mcgrath D.E."/>
            <person name="Sieber C.M.K."/>
            <person name="Emerson J.B."/>
            <person name="Anantharaman K."/>
            <person name="Thomas B.C."/>
            <person name="Malmstrom R."/>
            <person name="Stieglmeier M."/>
            <person name="Klingl A."/>
            <person name="Woyke T."/>
            <person name="Ryan C.M."/>
            <person name="Banfield J.F."/>
        </authorList>
    </citation>
    <scope>NUCLEOTIDE SEQUENCE [LARGE SCALE GENOMIC DNA]</scope>
</reference>
<gene>
    <name evidence="2" type="ORF">COU96_00550</name>
</gene>
<name>A0A2M8L625_9BACT</name>
<proteinExistence type="predicted"/>
<evidence type="ECO:0000313" key="3">
    <source>
        <dbReference type="Proteomes" id="UP000229500"/>
    </source>
</evidence>
<accession>A0A2M8L625</accession>
<organism evidence="2 3">
    <name type="scientific">Candidatus Shapirobacteria bacterium CG10_big_fil_rev_8_21_14_0_10_38_14</name>
    <dbReference type="NCBI Taxonomy" id="1974483"/>
    <lineage>
        <taxon>Bacteria</taxon>
        <taxon>Candidatus Shapironibacteriota</taxon>
    </lineage>
</organism>
<comment type="caution">
    <text evidence="2">The sequence shown here is derived from an EMBL/GenBank/DDBJ whole genome shotgun (WGS) entry which is preliminary data.</text>
</comment>
<keyword evidence="1" id="KW-1133">Transmembrane helix</keyword>
<dbReference type="AlphaFoldDB" id="A0A2M8L625"/>
<dbReference type="Proteomes" id="UP000229500">
    <property type="component" value="Unassembled WGS sequence"/>
</dbReference>
<keyword evidence="1" id="KW-0812">Transmembrane</keyword>